<reference evidence="2 3" key="1">
    <citation type="journal article" date="2020" name="Nat. Food">
        <title>A phased Vanilla planifolia genome enables genetic improvement of flavour and production.</title>
        <authorList>
            <person name="Hasing T."/>
            <person name="Tang H."/>
            <person name="Brym M."/>
            <person name="Khazi F."/>
            <person name="Huang T."/>
            <person name="Chambers A.H."/>
        </authorList>
    </citation>
    <scope>NUCLEOTIDE SEQUENCE [LARGE SCALE GENOMIC DNA]</scope>
    <source>
        <tissue evidence="2">Leaf</tissue>
    </source>
</reference>
<dbReference type="EMBL" id="JADCNL010000007">
    <property type="protein sequence ID" value="KAG0473170.1"/>
    <property type="molecule type" value="Genomic_DNA"/>
</dbReference>
<dbReference type="Pfam" id="PF05904">
    <property type="entry name" value="DUF863"/>
    <property type="match status" value="1"/>
</dbReference>
<dbReference type="PANTHER" id="PTHR33167:SF43">
    <property type="entry name" value="PROTEIN WAVE"/>
    <property type="match status" value="1"/>
</dbReference>
<sequence>MGGAGGGERRGDVRKRTKMVAEDMKKTAPFSQQTPERVQLPTPSGKRTSITKQISSSPLSQATKTSNLLLSSVALFSFSPATALPLRRQNCIFLVARRALVNGRERERQWTQLSSSNENVYRRAIVPNKGDEIDFRSSGSLPFAGLSDSVAGEGERHRWGKRDEKEAALGGLNLPERAFGHSRMEDMKQAMLQHELIFRNQVRELHRLYWTQKNLMDKLRLKALDDRALSCSSWVGMADCKELLEEKNVLSDSSRSLSREVGNSLAYNFGAFEEIKGKSCEYIKINSGILNLNLPSDRFFKVAGKDLAYSHPGKENSKGNGVIDVTERRKVGCALSKLTAEKDPRSSSCVFRCKEVIDLEGSIDLESHEANEVHAGSFKVPGDSCDDILSRKRDVRPLLIDLNASLEDDSPLNLNDPSENVPSPLGFSIVHSGILKHERSSCSSVEASPSIKNLYENRADGLICDGHDSIMTLNTTRENCEFGKRANVQVRAECCANIVEGSSDYSGEHSVSKIHESISSVNLTKQGKENEESPGKLPSAARSSDNKMLDSNITFSISTNLPQTLHIEKVCTHDGSEEEDISSSPAFCQEKSQCHSPSRFFPSGSNCNAMTIDNLHGLQPVAFSNTADSVTTDLNSLKNESSMEKSMTEDCDGVAIVAAAEALMGFTLGWPAIPTEQSKIIEEAETAFDNVSDEPQYSCDSFEYIALQQSEVQIEDCPSMREPLQVNETGNNESGIRLRRGRRLRDFQKEILPGLVSLSRHEICEDLHNIGHKLRRTAARNARENWFVPVKGWRSGRRKR</sequence>
<feature type="region of interest" description="Disordered" evidence="1">
    <location>
        <begin position="1"/>
        <end position="58"/>
    </location>
</feature>
<gene>
    <name evidence="2" type="ORF">HPP92_015027</name>
</gene>
<feature type="region of interest" description="Disordered" evidence="1">
    <location>
        <begin position="519"/>
        <end position="545"/>
    </location>
</feature>
<dbReference type="OrthoDB" id="118550at2759"/>
<protein>
    <submittedName>
        <fullName evidence="2">Uncharacterized protein</fullName>
    </submittedName>
</protein>
<evidence type="ECO:0000313" key="2">
    <source>
        <dbReference type="EMBL" id="KAG0473170.1"/>
    </source>
</evidence>
<dbReference type="InterPro" id="IPR008581">
    <property type="entry name" value="DUF863_pln"/>
</dbReference>
<dbReference type="Proteomes" id="UP000636800">
    <property type="component" value="Chromosome 7"/>
</dbReference>
<proteinExistence type="predicted"/>
<dbReference type="AlphaFoldDB" id="A0A835UUQ1"/>
<feature type="compositionally biased region" description="Polar residues" evidence="1">
    <location>
        <begin position="29"/>
        <end position="58"/>
    </location>
</feature>
<keyword evidence="3" id="KW-1185">Reference proteome</keyword>
<comment type="caution">
    <text evidence="2">The sequence shown here is derived from an EMBL/GenBank/DDBJ whole genome shotgun (WGS) entry which is preliminary data.</text>
</comment>
<evidence type="ECO:0000256" key="1">
    <source>
        <dbReference type="SAM" id="MobiDB-lite"/>
    </source>
</evidence>
<organism evidence="2 3">
    <name type="scientific">Vanilla planifolia</name>
    <name type="common">Vanilla</name>
    <dbReference type="NCBI Taxonomy" id="51239"/>
    <lineage>
        <taxon>Eukaryota</taxon>
        <taxon>Viridiplantae</taxon>
        <taxon>Streptophyta</taxon>
        <taxon>Embryophyta</taxon>
        <taxon>Tracheophyta</taxon>
        <taxon>Spermatophyta</taxon>
        <taxon>Magnoliopsida</taxon>
        <taxon>Liliopsida</taxon>
        <taxon>Asparagales</taxon>
        <taxon>Orchidaceae</taxon>
        <taxon>Vanilloideae</taxon>
        <taxon>Vanilleae</taxon>
        <taxon>Vanilla</taxon>
    </lineage>
</organism>
<evidence type="ECO:0000313" key="3">
    <source>
        <dbReference type="Proteomes" id="UP000636800"/>
    </source>
</evidence>
<name>A0A835UUQ1_VANPL</name>
<accession>A0A835UUQ1</accession>
<dbReference type="PANTHER" id="PTHR33167">
    <property type="entry name" value="TRANSCRIPTION FACTOR, PUTATIVE (DUF863)-RELATED"/>
    <property type="match status" value="1"/>
</dbReference>